<keyword evidence="3" id="KW-1185">Reference proteome</keyword>
<name>A0A5C6Z0A0_9FLAO</name>
<comment type="caution">
    <text evidence="2">The sequence shown here is derived from an EMBL/GenBank/DDBJ whole genome shotgun (WGS) entry which is preliminary data.</text>
</comment>
<sequence length="153" mass="18129">MNINYGGILILIIILVFNFILKPNVLDKIQGYRIFTNFDSKSINKIYLERLQRNDHDGKIYYDKKEFKFSKIDTIESLLSELKKMNLGFPERVKPYGFRWVGKITSIDSSVFYFQLIQNEDDITIIPYYKNGVVSFYRNDNLSIFLKSLKEID</sequence>
<dbReference type="EMBL" id="VORT01000007">
    <property type="protein sequence ID" value="TXD72801.1"/>
    <property type="molecule type" value="Genomic_DNA"/>
</dbReference>
<keyword evidence="1" id="KW-1133">Transmembrane helix</keyword>
<dbReference type="Proteomes" id="UP000321497">
    <property type="component" value="Unassembled WGS sequence"/>
</dbReference>
<dbReference type="RefSeq" id="WP_146744000.1">
    <property type="nucleotide sequence ID" value="NZ_UEGI01000010.1"/>
</dbReference>
<evidence type="ECO:0000313" key="3">
    <source>
        <dbReference type="Proteomes" id="UP000321497"/>
    </source>
</evidence>
<keyword evidence="1" id="KW-0812">Transmembrane</keyword>
<protein>
    <submittedName>
        <fullName evidence="2">Uncharacterized protein</fullName>
    </submittedName>
</protein>
<evidence type="ECO:0000256" key="1">
    <source>
        <dbReference type="SAM" id="Phobius"/>
    </source>
</evidence>
<accession>A0A5C6Z0A0</accession>
<organism evidence="2 3">
    <name type="scientific">Aequorivita antarctica</name>
    <dbReference type="NCBI Taxonomy" id="153266"/>
    <lineage>
        <taxon>Bacteria</taxon>
        <taxon>Pseudomonadati</taxon>
        <taxon>Bacteroidota</taxon>
        <taxon>Flavobacteriia</taxon>
        <taxon>Flavobacteriales</taxon>
        <taxon>Flavobacteriaceae</taxon>
        <taxon>Aequorivita</taxon>
    </lineage>
</organism>
<reference evidence="2 3" key="1">
    <citation type="submission" date="2019-08" db="EMBL/GenBank/DDBJ databases">
        <title>Genome of Aequorivita antarctica SW49 (type strain).</title>
        <authorList>
            <person name="Bowman J.P."/>
        </authorList>
    </citation>
    <scope>NUCLEOTIDE SEQUENCE [LARGE SCALE GENOMIC DNA]</scope>
    <source>
        <strain evidence="2 3">SW49</strain>
    </source>
</reference>
<proteinExistence type="predicted"/>
<gene>
    <name evidence="2" type="ORF">ESU54_11330</name>
</gene>
<evidence type="ECO:0000313" key="2">
    <source>
        <dbReference type="EMBL" id="TXD72801.1"/>
    </source>
</evidence>
<feature type="transmembrane region" description="Helical" evidence="1">
    <location>
        <begin position="6"/>
        <end position="25"/>
    </location>
</feature>
<dbReference type="AlphaFoldDB" id="A0A5C6Z0A0"/>
<keyword evidence="1" id="KW-0472">Membrane</keyword>